<dbReference type="EMBL" id="UOEK01000390">
    <property type="protein sequence ID" value="VAW07229.1"/>
    <property type="molecule type" value="Genomic_DNA"/>
</dbReference>
<dbReference type="InterPro" id="IPR021233">
    <property type="entry name" value="DUF2783"/>
</dbReference>
<protein>
    <recommendedName>
        <fullName evidence="2">DUF2783 domain-containing protein</fullName>
    </recommendedName>
</protein>
<evidence type="ECO:0000313" key="1">
    <source>
        <dbReference type="EMBL" id="VAW07229.1"/>
    </source>
</evidence>
<accession>A0A3B0T4G8</accession>
<dbReference type="Pfam" id="PF10932">
    <property type="entry name" value="DUF2783"/>
    <property type="match status" value="1"/>
</dbReference>
<organism evidence="1">
    <name type="scientific">hydrothermal vent metagenome</name>
    <dbReference type="NCBI Taxonomy" id="652676"/>
    <lineage>
        <taxon>unclassified sequences</taxon>
        <taxon>metagenomes</taxon>
        <taxon>ecological metagenomes</taxon>
    </lineage>
</organism>
<gene>
    <name evidence="1" type="ORF">MNBD_ACTINO02-2845</name>
</gene>
<proteinExistence type="predicted"/>
<reference evidence="1" key="1">
    <citation type="submission" date="2018-06" db="EMBL/GenBank/DDBJ databases">
        <authorList>
            <person name="Zhirakovskaya E."/>
        </authorList>
    </citation>
    <scope>NUCLEOTIDE SEQUENCE</scope>
</reference>
<evidence type="ECO:0008006" key="2">
    <source>
        <dbReference type="Google" id="ProtNLM"/>
    </source>
</evidence>
<sequence>MSVNLDTLAIDDGDAFYEALRVLHDGKTPHESAVLNFRIILLLANQVGDDEALQEILRVATASE</sequence>
<name>A0A3B0T4G8_9ZZZZ</name>
<dbReference type="AlphaFoldDB" id="A0A3B0T4G8"/>